<dbReference type="OrthoDB" id="5556431at2759"/>
<organism evidence="2 3">
    <name type="scientific">Dispira parvispora</name>
    <dbReference type="NCBI Taxonomy" id="1520584"/>
    <lineage>
        <taxon>Eukaryota</taxon>
        <taxon>Fungi</taxon>
        <taxon>Fungi incertae sedis</taxon>
        <taxon>Zoopagomycota</taxon>
        <taxon>Kickxellomycotina</taxon>
        <taxon>Dimargaritomycetes</taxon>
        <taxon>Dimargaritales</taxon>
        <taxon>Dimargaritaceae</taxon>
        <taxon>Dispira</taxon>
    </lineage>
</organism>
<feature type="transmembrane region" description="Helical" evidence="1">
    <location>
        <begin position="26"/>
        <end position="47"/>
    </location>
</feature>
<dbReference type="AlphaFoldDB" id="A0A9W8B0E0"/>
<feature type="transmembrane region" description="Helical" evidence="1">
    <location>
        <begin position="469"/>
        <end position="490"/>
    </location>
</feature>
<feature type="transmembrane region" description="Helical" evidence="1">
    <location>
        <begin position="388"/>
        <end position="419"/>
    </location>
</feature>
<feature type="transmembrane region" description="Helical" evidence="1">
    <location>
        <begin position="294"/>
        <end position="313"/>
    </location>
</feature>
<proteinExistence type="predicted"/>
<name>A0A9W8B0E0_9FUNG</name>
<evidence type="ECO:0000313" key="3">
    <source>
        <dbReference type="Proteomes" id="UP001150925"/>
    </source>
</evidence>
<evidence type="ECO:0000313" key="2">
    <source>
        <dbReference type="EMBL" id="KAJ1969539.1"/>
    </source>
</evidence>
<feature type="transmembrane region" description="Helical" evidence="1">
    <location>
        <begin position="262"/>
        <end position="282"/>
    </location>
</feature>
<dbReference type="Proteomes" id="UP001150925">
    <property type="component" value="Unassembled WGS sequence"/>
</dbReference>
<feature type="transmembrane region" description="Helical" evidence="1">
    <location>
        <begin position="325"/>
        <end position="342"/>
    </location>
</feature>
<keyword evidence="1" id="KW-1133">Transmembrane helix</keyword>
<keyword evidence="3" id="KW-1185">Reference proteome</keyword>
<feature type="transmembrane region" description="Helical" evidence="1">
    <location>
        <begin position="354"/>
        <end position="382"/>
    </location>
</feature>
<keyword evidence="1" id="KW-0472">Membrane</keyword>
<comment type="caution">
    <text evidence="2">The sequence shown here is derived from an EMBL/GenBank/DDBJ whole genome shotgun (WGS) entry which is preliminary data.</text>
</comment>
<dbReference type="EMBL" id="JANBPY010000047">
    <property type="protein sequence ID" value="KAJ1969539.1"/>
    <property type="molecule type" value="Genomic_DNA"/>
</dbReference>
<reference evidence="2" key="1">
    <citation type="submission" date="2022-07" db="EMBL/GenBank/DDBJ databases">
        <title>Phylogenomic reconstructions and comparative analyses of Kickxellomycotina fungi.</title>
        <authorList>
            <person name="Reynolds N.K."/>
            <person name="Stajich J.E."/>
            <person name="Barry K."/>
            <person name="Grigoriev I.V."/>
            <person name="Crous P."/>
            <person name="Smith M.E."/>
        </authorList>
    </citation>
    <scope>NUCLEOTIDE SEQUENCE</scope>
    <source>
        <strain evidence="2">RSA 1196</strain>
    </source>
</reference>
<gene>
    <name evidence="2" type="ORF">IWQ62_000556</name>
</gene>
<evidence type="ECO:0000256" key="1">
    <source>
        <dbReference type="SAM" id="Phobius"/>
    </source>
</evidence>
<feature type="transmembrane region" description="Helical" evidence="1">
    <location>
        <begin position="439"/>
        <end position="457"/>
    </location>
</feature>
<accession>A0A9W8B0E0</accession>
<protein>
    <submittedName>
        <fullName evidence="2">Uncharacterized protein</fullName>
    </submittedName>
</protein>
<keyword evidence="1" id="KW-0812">Transmembrane</keyword>
<sequence>MTYCEHQTSILYRWCPSWYSRVVNQWLVGIILALVLVPTLTSAKIIVNQTDTLKEYRSYDFQSNFDVPFYVIQGPLVALDMGEGCRWVNPSLDNSTINNNARSLEVYKKRPFDNQTTEDRPFYTYSDAPIANFDQGTEYNGTVVFFHQSVLIDQGCNTYVEVVKQAPKYIKFLDQAEYPPVKLILFSNLQTSPENFGLAEIDYFDNYWQPWEYAPEGVYLGQVNDPTGEVLRHMKMSMVTVRQDPGVWNRFLQSKLWVVCRVIDFVAIIPAALYALYQFVYLMYTKGWSVSLRLFIFSGSLYFMIVVLIVPMGKPAPMSAQVFRYTSWIVGFICVNVIIFSWTRVANKIAHLRFIWLLYVISALHILTNIAVSMGMLVYTFVHKVQLVNIILVMGQFVLTHVIIIQSVLLFSYGTWFIIRIRQMPMSCESRKTLTRLTVLIYCLVIGILCFTAIWYVNLNPQLNPSLVMVRNIMLSCATFFLFGTVFYFLRVRDYKSTRHSSTSETSRINYGRALEPGEAGSIDKGRRASANKNDAFYHPQENNCRAPALWPVVVA</sequence>